<dbReference type="EMBL" id="AMZH03004706">
    <property type="protein sequence ID" value="RRT68409.1"/>
    <property type="molecule type" value="Genomic_DNA"/>
</dbReference>
<comment type="caution">
    <text evidence="1">The sequence shown here is derived from an EMBL/GenBank/DDBJ whole genome shotgun (WGS) entry which is preliminary data.</text>
</comment>
<proteinExistence type="predicted"/>
<dbReference type="Proteomes" id="UP000287651">
    <property type="component" value="Unassembled WGS sequence"/>
</dbReference>
<accession>A0A426ZWM4</accession>
<name>A0A426ZWM4_ENSVE</name>
<gene>
    <name evidence="1" type="ORF">B296_00014341</name>
</gene>
<sequence>MASSLLSRSLAVLRPIRSSACAAHDSSKIFNPFSKVYFLRRFLIALVFHLLFSRIVSSGRSGLSSLVRPSTRSVRRFEFTSTSLRATTSAIHSVAHSEPVVSADWLLANLREPDVKVLS</sequence>
<evidence type="ECO:0000313" key="2">
    <source>
        <dbReference type="Proteomes" id="UP000287651"/>
    </source>
</evidence>
<organism evidence="1 2">
    <name type="scientific">Ensete ventricosum</name>
    <name type="common">Abyssinian banana</name>
    <name type="synonym">Musa ensete</name>
    <dbReference type="NCBI Taxonomy" id="4639"/>
    <lineage>
        <taxon>Eukaryota</taxon>
        <taxon>Viridiplantae</taxon>
        <taxon>Streptophyta</taxon>
        <taxon>Embryophyta</taxon>
        <taxon>Tracheophyta</taxon>
        <taxon>Spermatophyta</taxon>
        <taxon>Magnoliopsida</taxon>
        <taxon>Liliopsida</taxon>
        <taxon>Zingiberales</taxon>
        <taxon>Musaceae</taxon>
        <taxon>Ensete</taxon>
    </lineage>
</organism>
<evidence type="ECO:0000313" key="1">
    <source>
        <dbReference type="EMBL" id="RRT68409.1"/>
    </source>
</evidence>
<protein>
    <submittedName>
        <fullName evidence="1">Uncharacterized protein</fullName>
    </submittedName>
</protein>
<dbReference type="AlphaFoldDB" id="A0A426ZWM4"/>
<reference evidence="1 2" key="1">
    <citation type="journal article" date="2014" name="Agronomy (Basel)">
        <title>A Draft Genome Sequence for Ensete ventricosum, the Drought-Tolerant Tree Against Hunger.</title>
        <authorList>
            <person name="Harrison J."/>
            <person name="Moore K.A."/>
            <person name="Paszkiewicz K."/>
            <person name="Jones T."/>
            <person name="Grant M."/>
            <person name="Ambacheew D."/>
            <person name="Muzemil S."/>
            <person name="Studholme D.J."/>
        </authorList>
    </citation>
    <scope>NUCLEOTIDE SEQUENCE [LARGE SCALE GENOMIC DNA]</scope>
</reference>